<dbReference type="Gene3D" id="3.40.366.10">
    <property type="entry name" value="Malonyl-Coenzyme A Acyl Carrier Protein, domain 2"/>
    <property type="match status" value="2"/>
</dbReference>
<dbReference type="FunFam" id="3.30.70.250:FF:000001">
    <property type="entry name" value="Malonyl CoA-acyl carrier protein transacylase"/>
    <property type="match status" value="1"/>
</dbReference>
<comment type="catalytic activity">
    <reaction evidence="3 4">
        <text>holo-[ACP] + malonyl-CoA = malonyl-[ACP] + CoA</text>
        <dbReference type="Rhea" id="RHEA:41792"/>
        <dbReference type="Rhea" id="RHEA-COMP:9623"/>
        <dbReference type="Rhea" id="RHEA-COMP:9685"/>
        <dbReference type="ChEBI" id="CHEBI:57287"/>
        <dbReference type="ChEBI" id="CHEBI:57384"/>
        <dbReference type="ChEBI" id="CHEBI:64479"/>
        <dbReference type="ChEBI" id="CHEBI:78449"/>
        <dbReference type="EC" id="2.3.1.39"/>
    </reaction>
</comment>
<evidence type="ECO:0000313" key="7">
    <source>
        <dbReference type="EMBL" id="TMQ72330.1"/>
    </source>
</evidence>
<dbReference type="InterPro" id="IPR004410">
    <property type="entry name" value="Malonyl_CoA-ACP_transAc_FabD"/>
</dbReference>
<dbReference type="SUPFAM" id="SSF55048">
    <property type="entry name" value="Probable ACP-binding domain of malonyl-CoA ACP transacylase"/>
    <property type="match status" value="1"/>
</dbReference>
<comment type="caution">
    <text evidence="7">The sequence shown here is derived from an EMBL/GenBank/DDBJ whole genome shotgun (WGS) entry which is preliminary data.</text>
</comment>
<evidence type="ECO:0000313" key="8">
    <source>
        <dbReference type="Proteomes" id="UP000319836"/>
    </source>
</evidence>
<dbReference type="Gene3D" id="3.30.70.250">
    <property type="entry name" value="Malonyl-CoA ACP transacylase, ACP-binding"/>
    <property type="match status" value="1"/>
</dbReference>
<dbReference type="PANTHER" id="PTHR42681">
    <property type="entry name" value="MALONYL-COA-ACYL CARRIER PROTEIN TRANSACYLASE, MITOCHONDRIAL"/>
    <property type="match status" value="1"/>
</dbReference>
<dbReference type="PIRSF" id="PIRSF000446">
    <property type="entry name" value="Mct"/>
    <property type="match status" value="1"/>
</dbReference>
<evidence type="ECO:0000256" key="4">
    <source>
        <dbReference type="PIRNR" id="PIRNR000446"/>
    </source>
</evidence>
<feature type="domain" description="Malonyl-CoA:ACP transacylase (MAT)" evidence="6">
    <location>
        <begin position="6"/>
        <end position="285"/>
    </location>
</feature>
<keyword evidence="2 4" id="KW-0012">Acyltransferase</keyword>
<dbReference type="InterPro" id="IPR050858">
    <property type="entry name" value="Mal-CoA-ACP_Trans/PKS_FabD"/>
</dbReference>
<dbReference type="GO" id="GO:0004314">
    <property type="term" value="F:[acyl-carrier-protein] S-malonyltransferase activity"/>
    <property type="evidence" value="ECO:0007669"/>
    <property type="project" value="UniProtKB-EC"/>
</dbReference>
<feature type="active site" evidence="5">
    <location>
        <position position="64"/>
    </location>
</feature>
<dbReference type="PANTHER" id="PTHR42681:SF1">
    <property type="entry name" value="MALONYL-COA-ACYL CARRIER PROTEIN TRANSACYLASE, MITOCHONDRIAL"/>
    <property type="match status" value="1"/>
</dbReference>
<dbReference type="InterPro" id="IPR024925">
    <property type="entry name" value="Malonyl_CoA-ACP_transAc"/>
</dbReference>
<dbReference type="SMART" id="SM00827">
    <property type="entry name" value="PKS_AT"/>
    <property type="match status" value="1"/>
</dbReference>
<dbReference type="NCBIfam" id="TIGR00128">
    <property type="entry name" value="fabD"/>
    <property type="match status" value="1"/>
</dbReference>
<dbReference type="EC" id="2.3.1.39" evidence="4"/>
<feature type="active site" evidence="5">
    <location>
        <position position="173"/>
    </location>
</feature>
<dbReference type="Pfam" id="PF00698">
    <property type="entry name" value="Acyl_transf_1"/>
    <property type="match status" value="1"/>
</dbReference>
<evidence type="ECO:0000256" key="2">
    <source>
        <dbReference type="ARBA" id="ARBA00023315"/>
    </source>
</evidence>
<dbReference type="Proteomes" id="UP000319836">
    <property type="component" value="Unassembled WGS sequence"/>
</dbReference>
<dbReference type="InterPro" id="IPR001227">
    <property type="entry name" value="Ac_transferase_dom_sf"/>
</dbReference>
<proteinExistence type="inferred from homology"/>
<gene>
    <name evidence="7" type="primary">fabD</name>
    <name evidence="7" type="ORF">E6K80_03040</name>
</gene>
<protein>
    <recommendedName>
        <fullName evidence="4">Malonyl CoA-acyl carrier protein transacylase</fullName>
        <ecNumber evidence="4">2.3.1.39</ecNumber>
    </recommendedName>
</protein>
<dbReference type="InterPro" id="IPR014043">
    <property type="entry name" value="Acyl_transferase_dom"/>
</dbReference>
<dbReference type="InterPro" id="IPR016035">
    <property type="entry name" value="Acyl_Trfase/lysoPLipase"/>
</dbReference>
<evidence type="ECO:0000256" key="1">
    <source>
        <dbReference type="ARBA" id="ARBA00022679"/>
    </source>
</evidence>
<keyword evidence="1 4" id="KW-0808">Transferase</keyword>
<name>A0A538U8Z2_UNCEI</name>
<dbReference type="GO" id="GO:0005829">
    <property type="term" value="C:cytosol"/>
    <property type="evidence" value="ECO:0007669"/>
    <property type="project" value="TreeGrafter"/>
</dbReference>
<evidence type="ECO:0000256" key="5">
    <source>
        <dbReference type="PIRSR" id="PIRSR000446-1"/>
    </source>
</evidence>
<dbReference type="AlphaFoldDB" id="A0A538U8Z2"/>
<dbReference type="GO" id="GO:0006633">
    <property type="term" value="P:fatty acid biosynthetic process"/>
    <property type="evidence" value="ECO:0007669"/>
    <property type="project" value="TreeGrafter"/>
</dbReference>
<dbReference type="InterPro" id="IPR016036">
    <property type="entry name" value="Malonyl_transacylase_ACP-bd"/>
</dbReference>
<reference evidence="7 8" key="1">
    <citation type="journal article" date="2019" name="Nat. Microbiol.">
        <title>Mediterranean grassland soil C-N compound turnover is dependent on rainfall and depth, and is mediated by genomically divergent microorganisms.</title>
        <authorList>
            <person name="Diamond S."/>
            <person name="Andeer P.F."/>
            <person name="Li Z."/>
            <person name="Crits-Christoph A."/>
            <person name="Burstein D."/>
            <person name="Anantharaman K."/>
            <person name="Lane K.R."/>
            <person name="Thomas B.C."/>
            <person name="Pan C."/>
            <person name="Northen T.R."/>
            <person name="Banfield J.F."/>
        </authorList>
    </citation>
    <scope>NUCLEOTIDE SEQUENCE [LARGE SCALE GENOMIC DNA]</scope>
    <source>
        <strain evidence="7">WS_10</strain>
    </source>
</reference>
<evidence type="ECO:0000256" key="3">
    <source>
        <dbReference type="ARBA" id="ARBA00048462"/>
    </source>
</evidence>
<organism evidence="7 8">
    <name type="scientific">Eiseniibacteriota bacterium</name>
    <dbReference type="NCBI Taxonomy" id="2212470"/>
    <lineage>
        <taxon>Bacteria</taxon>
        <taxon>Candidatus Eiseniibacteriota</taxon>
    </lineage>
</organism>
<dbReference type="SUPFAM" id="SSF52151">
    <property type="entry name" value="FabD/lysophospholipase-like"/>
    <property type="match status" value="1"/>
</dbReference>
<evidence type="ECO:0000259" key="6">
    <source>
        <dbReference type="SMART" id="SM00827"/>
    </source>
</evidence>
<comment type="similarity">
    <text evidence="4">Belongs to the fabD family.</text>
</comment>
<accession>A0A538U8Z2</accession>
<sequence length="290" mass="30656">MKLAFLFPGQGAQKVGMGRLCWEGPLEELTRSVNAQPALLTHSVAAWRLARSAGLRPRWVAGHSLGEYSAAVAAGALDFESALRLTRRRGELMYQAGLDRPGTMAAILGLASDQVEDVCRAAATEGIVVAANYNAPGQIVLSGETAAVEKACARALERGARRAIRLDVSGAFHSPLMEPAARELEAALERAPLQDAECPILANVSAEPVSRATEIRAALVRQLLSPVRWEATMRRLIQEGAGFVELGSGTVLRGLLRSTDKQARSWNVEDPESLQSTLAGLGAAVSAGGA</sequence>
<dbReference type="EMBL" id="VBPA01000066">
    <property type="protein sequence ID" value="TMQ72330.1"/>
    <property type="molecule type" value="Genomic_DNA"/>
</dbReference>